<evidence type="ECO:0000313" key="4">
    <source>
        <dbReference type="Proteomes" id="UP000029389"/>
    </source>
</evidence>
<dbReference type="Proteomes" id="UP000029389">
    <property type="component" value="Unassembled WGS sequence"/>
</dbReference>
<dbReference type="EMBL" id="QVOD01000084">
    <property type="protein sequence ID" value="RFT61955.1"/>
    <property type="molecule type" value="Genomic_DNA"/>
</dbReference>
<evidence type="ECO:0000313" key="3">
    <source>
        <dbReference type="EMBL" id="RFT61955.1"/>
    </source>
</evidence>
<evidence type="ECO:0000313" key="2">
    <source>
        <dbReference type="EMBL" id="KFN06418.1"/>
    </source>
</evidence>
<sequence>MSKKQQLKIENPKTLTLKQDENGFVLEFDGNKELIIPVREPKKDMFLSAMMSPSFEEIKEEYKEYQRDNEKLTEAYIDVKEEYEAAKDNYETALEASLTGKGTAEYAEGLQRVMEQKKTKLDTLEAINKRKGKHFQSKYTVQDIEDSLSVSRNAHSASYLSNDSYCGDVFEELSKQIVSRLKDFTWILDRDTDELSFAVQEMYGDDAARGKFKTTTSVYGVSESDQ</sequence>
<protein>
    <submittedName>
        <fullName evidence="2">Repeat family protein</fullName>
    </submittedName>
</protein>
<accession>A0A090Z7S2</accession>
<keyword evidence="5" id="KW-1185">Reference proteome</keyword>
<feature type="coiled-coil region" evidence="1">
    <location>
        <begin position="55"/>
        <end position="127"/>
    </location>
</feature>
<comment type="caution">
    <text evidence="2">The sequence shown here is derived from an EMBL/GenBank/DDBJ whole genome shotgun (WGS) entry which is preliminary data.</text>
</comment>
<evidence type="ECO:0000256" key="1">
    <source>
        <dbReference type="SAM" id="Coils"/>
    </source>
</evidence>
<keyword evidence="1" id="KW-0175">Coiled coil</keyword>
<reference evidence="2 4" key="1">
    <citation type="submission" date="2014-04" db="EMBL/GenBank/DDBJ databases">
        <authorList>
            <person name="Bishop-Lilly K.A."/>
            <person name="Broomall S.M."/>
            <person name="Chain P.S."/>
            <person name="Chertkov O."/>
            <person name="Coyne S.R."/>
            <person name="Daligault H.E."/>
            <person name="Davenport K.W."/>
            <person name="Erkkila T."/>
            <person name="Frey K.G."/>
            <person name="Gibbons H.S."/>
            <person name="Gu W."/>
            <person name="Jaissle J."/>
            <person name="Johnson S.L."/>
            <person name="Koroleva G.I."/>
            <person name="Ladner J.T."/>
            <person name="Lo C.-C."/>
            <person name="Minogue T.D."/>
            <person name="Munk C."/>
            <person name="Palacios G.F."/>
            <person name="Redden C.L."/>
            <person name="Rosenzweig C.N."/>
            <person name="Scholz M.B."/>
            <person name="Teshima H."/>
            <person name="Xu Y."/>
        </authorList>
    </citation>
    <scope>NUCLEOTIDE SEQUENCE [LARGE SCALE GENOMIC DNA]</scope>
    <source>
        <strain evidence="2 4">BHP</strain>
    </source>
</reference>
<dbReference type="EMBL" id="JMQC01000005">
    <property type="protein sequence ID" value="KFN06418.1"/>
    <property type="molecule type" value="Genomic_DNA"/>
</dbReference>
<dbReference type="AlphaFoldDB" id="A0A090Z7S2"/>
<proteinExistence type="predicted"/>
<organism evidence="2 4">
    <name type="scientific">Bacillus clarus</name>
    <dbReference type="NCBI Taxonomy" id="2338372"/>
    <lineage>
        <taxon>Bacteria</taxon>
        <taxon>Bacillati</taxon>
        <taxon>Bacillota</taxon>
        <taxon>Bacilli</taxon>
        <taxon>Bacillales</taxon>
        <taxon>Bacillaceae</taxon>
        <taxon>Bacillus</taxon>
        <taxon>Bacillus cereus group</taxon>
    </lineage>
</organism>
<reference evidence="3 5" key="2">
    <citation type="submission" date="2018-08" db="EMBL/GenBank/DDBJ databases">
        <title>Bacillus clarus sp. nov. strain PS00077A.</title>
        <authorList>
            <person name="Mendez Acevedo M."/>
            <person name="Carroll L."/>
            <person name="Mukherjee M."/>
            <person name="Wiedmann M."/>
            <person name="Kovac J."/>
        </authorList>
    </citation>
    <scope>NUCLEOTIDE SEQUENCE [LARGE SCALE GENOMIC DNA]</scope>
    <source>
        <strain evidence="3 5">PS00077A</strain>
    </source>
</reference>
<name>A0A090Z7S2_9BACI</name>
<dbReference type="PATRIC" id="fig|1405.8.peg.31"/>
<dbReference type="RefSeq" id="WP_042978633.1">
    <property type="nucleotide sequence ID" value="NZ_JMQC01000005.1"/>
</dbReference>
<evidence type="ECO:0000313" key="5">
    <source>
        <dbReference type="Proteomes" id="UP000264294"/>
    </source>
</evidence>
<gene>
    <name evidence="3" type="ORF">D0U04_29395</name>
    <name evidence="2" type="ORF">DJ93_6081</name>
</gene>
<dbReference type="Proteomes" id="UP000264294">
    <property type="component" value="Unassembled WGS sequence"/>
</dbReference>